<evidence type="ECO:0000256" key="5">
    <source>
        <dbReference type="ARBA" id="ARBA00022692"/>
    </source>
</evidence>
<dbReference type="InterPro" id="IPR050515">
    <property type="entry name" value="Beta-lactam/transpept"/>
</dbReference>
<dbReference type="GO" id="GO:0009252">
    <property type="term" value="P:peptidoglycan biosynthetic process"/>
    <property type="evidence" value="ECO:0007669"/>
    <property type="project" value="UniProtKB-KW"/>
</dbReference>
<dbReference type="SUPFAM" id="SSF56519">
    <property type="entry name" value="Penicillin binding protein dimerisation domain"/>
    <property type="match status" value="1"/>
</dbReference>
<dbReference type="Proteomes" id="UP000565468">
    <property type="component" value="Unassembled WGS sequence"/>
</dbReference>
<evidence type="ECO:0000256" key="10">
    <source>
        <dbReference type="ARBA" id="ARBA00023316"/>
    </source>
</evidence>
<protein>
    <submittedName>
        <fullName evidence="15">Penicillin-binding protein 2</fullName>
    </submittedName>
</protein>
<dbReference type="InterPro" id="IPR001460">
    <property type="entry name" value="PCN-bd_Tpept"/>
</dbReference>
<dbReference type="Gene3D" id="3.90.1310.10">
    <property type="entry name" value="Penicillin-binding protein 2a (Domain 2)"/>
    <property type="match status" value="1"/>
</dbReference>
<name>A0A848M7U0_PAELE</name>
<evidence type="ECO:0000256" key="12">
    <source>
        <dbReference type="SAM" id="Phobius"/>
    </source>
</evidence>
<comment type="caution">
    <text evidence="15">The sequence shown here is derived from an EMBL/GenBank/DDBJ whole genome shotgun (WGS) entry which is preliminary data.</text>
</comment>
<comment type="subcellular location">
    <subcellularLocation>
        <location evidence="2">Cell membrane</location>
    </subcellularLocation>
    <subcellularLocation>
        <location evidence="1">Membrane</location>
        <topology evidence="1">Single-pass membrane protein</topology>
    </subcellularLocation>
</comment>
<sequence length="698" mass="77237">MKFFKRDKRKEEEVDAGHQFNMRINVFFFSTFLIFSIIIVRLAILQFVEGPELTEQETGGRTKNFPLAPIRGSILDAAGTPIAYSKPSNALYVTLLKNYNKDSEIGAKNRPEIEAFAEKVVKAFKEHGDQDPEKAMTMEEVISALDLESNKQHGYEPRRIKGDLTDKEVAFFIENKHQFPGIEIVEENVRYYDKDTVAVQTVGYLREFKGQKSLTKYGAIDKKNGNREPGLRYTETEQVGVDGLEMMFQDALRGKSGYMSIPINPQNMIDGVPALVAPEKGHNVYSTIHKEIQMRTEQAIVEQLEWLRTTPFSGQTHPNATTGYAVAMEVDTGNVVAMASIPDYDPNVWKDGTDEWDKVLPFYGNGTISPYSSGRSKNGLDSIPMLGSTIKPLSVLIGLNEGLFGVNDYYYDQGFAQIGNDTRSKVRNSGSKALGSINAAKAIEKSSNAFMIDMVGEKLFAKYGAKGIDVWDKYMKDFGLGVSTQSGLPKEFLGKIDYRSENAGSPIAALAFASFGQSGGYSTLQLAQYTSMLANRGERIKPQLASKIETQDGRIVRTFKREVISKVELQDRHWDEVIRGMNTQGLPAFEGFGYDFARKTGTSQMTIYEKGEPIFTDNGVFIAFAPRENPKLAVAVIIPEGGFGSYSASPVARKIFDAYDEVYGLDGTPHPKEEEVPEGEEADEGTEAAGSDTGTTAP</sequence>
<dbReference type="InterPro" id="IPR012338">
    <property type="entry name" value="Beta-lactam/transpept-like"/>
</dbReference>
<evidence type="ECO:0000256" key="9">
    <source>
        <dbReference type="ARBA" id="ARBA00023136"/>
    </source>
</evidence>
<evidence type="ECO:0000313" key="15">
    <source>
        <dbReference type="EMBL" id="NMO95614.1"/>
    </source>
</evidence>
<evidence type="ECO:0000313" key="16">
    <source>
        <dbReference type="Proteomes" id="UP000565468"/>
    </source>
</evidence>
<dbReference type="GO" id="GO:0005886">
    <property type="term" value="C:plasma membrane"/>
    <property type="evidence" value="ECO:0007669"/>
    <property type="project" value="UniProtKB-SubCell"/>
</dbReference>
<keyword evidence="16" id="KW-1185">Reference proteome</keyword>
<dbReference type="PANTHER" id="PTHR30627">
    <property type="entry name" value="PEPTIDOGLYCAN D,D-TRANSPEPTIDASE"/>
    <property type="match status" value="1"/>
</dbReference>
<proteinExistence type="inferred from homology"/>
<dbReference type="Pfam" id="PF00905">
    <property type="entry name" value="Transpeptidase"/>
    <property type="match status" value="1"/>
</dbReference>
<dbReference type="Pfam" id="PF03717">
    <property type="entry name" value="PBP_dimer"/>
    <property type="match status" value="1"/>
</dbReference>
<keyword evidence="9 12" id="KW-0472">Membrane</keyword>
<keyword evidence="8 12" id="KW-1133">Transmembrane helix</keyword>
<dbReference type="SUPFAM" id="SSF56601">
    <property type="entry name" value="beta-lactamase/transpeptidase-like"/>
    <property type="match status" value="1"/>
</dbReference>
<feature type="domain" description="Penicillin-binding protein transpeptidase" evidence="13">
    <location>
        <begin position="323"/>
        <end position="656"/>
    </location>
</feature>
<evidence type="ECO:0000256" key="11">
    <source>
        <dbReference type="SAM" id="MobiDB-lite"/>
    </source>
</evidence>
<feature type="region of interest" description="Disordered" evidence="11">
    <location>
        <begin position="664"/>
        <end position="698"/>
    </location>
</feature>
<keyword evidence="10" id="KW-0961">Cell wall biogenesis/degradation</keyword>
<keyword evidence="5 12" id="KW-0812">Transmembrane</keyword>
<feature type="compositionally biased region" description="Acidic residues" evidence="11">
    <location>
        <begin position="675"/>
        <end position="686"/>
    </location>
</feature>
<evidence type="ECO:0000256" key="8">
    <source>
        <dbReference type="ARBA" id="ARBA00022989"/>
    </source>
</evidence>
<dbReference type="GO" id="GO:0008658">
    <property type="term" value="F:penicillin binding"/>
    <property type="evidence" value="ECO:0007669"/>
    <property type="project" value="InterPro"/>
</dbReference>
<reference evidence="15 16" key="1">
    <citation type="submission" date="2020-04" db="EMBL/GenBank/DDBJ databases">
        <title>Paenibacillus algicola sp. nov., a novel marine bacterium producing alginate lyase.</title>
        <authorList>
            <person name="Huang H."/>
        </authorList>
    </citation>
    <scope>NUCLEOTIDE SEQUENCE [LARGE SCALE GENOMIC DNA]</scope>
    <source>
        <strain evidence="15 16">L7-75</strain>
    </source>
</reference>
<dbReference type="PANTHER" id="PTHR30627:SF2">
    <property type="entry name" value="PEPTIDOGLYCAN D,D-TRANSPEPTIDASE MRDA"/>
    <property type="match status" value="1"/>
</dbReference>
<evidence type="ECO:0000259" key="13">
    <source>
        <dbReference type="Pfam" id="PF00905"/>
    </source>
</evidence>
<dbReference type="GO" id="GO:0071972">
    <property type="term" value="F:peptidoglycan L,D-transpeptidase activity"/>
    <property type="evidence" value="ECO:0007669"/>
    <property type="project" value="TreeGrafter"/>
</dbReference>
<accession>A0A848M7U0</accession>
<evidence type="ECO:0000259" key="14">
    <source>
        <dbReference type="Pfam" id="PF03717"/>
    </source>
</evidence>
<feature type="domain" description="Penicillin-binding protein dimerisation" evidence="14">
    <location>
        <begin position="68"/>
        <end position="267"/>
    </location>
</feature>
<evidence type="ECO:0000256" key="4">
    <source>
        <dbReference type="ARBA" id="ARBA00022475"/>
    </source>
</evidence>
<dbReference type="GO" id="GO:0008360">
    <property type="term" value="P:regulation of cell shape"/>
    <property type="evidence" value="ECO:0007669"/>
    <property type="project" value="UniProtKB-KW"/>
</dbReference>
<evidence type="ECO:0000256" key="7">
    <source>
        <dbReference type="ARBA" id="ARBA00022984"/>
    </source>
</evidence>
<evidence type="ECO:0000256" key="1">
    <source>
        <dbReference type="ARBA" id="ARBA00004167"/>
    </source>
</evidence>
<evidence type="ECO:0000256" key="6">
    <source>
        <dbReference type="ARBA" id="ARBA00022960"/>
    </source>
</evidence>
<dbReference type="InterPro" id="IPR005311">
    <property type="entry name" value="PBP_dimer"/>
</dbReference>
<evidence type="ECO:0000256" key="3">
    <source>
        <dbReference type="ARBA" id="ARBA00007171"/>
    </source>
</evidence>
<keyword evidence="4" id="KW-1003">Cell membrane</keyword>
<dbReference type="AlphaFoldDB" id="A0A848M7U0"/>
<dbReference type="InterPro" id="IPR036138">
    <property type="entry name" value="PBP_dimer_sf"/>
</dbReference>
<dbReference type="GO" id="GO:0071555">
    <property type="term" value="P:cell wall organization"/>
    <property type="evidence" value="ECO:0007669"/>
    <property type="project" value="UniProtKB-KW"/>
</dbReference>
<evidence type="ECO:0000256" key="2">
    <source>
        <dbReference type="ARBA" id="ARBA00004236"/>
    </source>
</evidence>
<comment type="similarity">
    <text evidence="3">Belongs to the transpeptidase family.</text>
</comment>
<gene>
    <name evidence="15" type="ORF">HII30_07495</name>
</gene>
<dbReference type="EMBL" id="JABBPN010000005">
    <property type="protein sequence ID" value="NMO95614.1"/>
    <property type="molecule type" value="Genomic_DNA"/>
</dbReference>
<organism evidence="15 16">
    <name type="scientific">Paenibacillus lemnae</name>
    <dbReference type="NCBI Taxonomy" id="1330551"/>
    <lineage>
        <taxon>Bacteria</taxon>
        <taxon>Bacillati</taxon>
        <taxon>Bacillota</taxon>
        <taxon>Bacilli</taxon>
        <taxon>Bacillales</taxon>
        <taxon>Paenibacillaceae</taxon>
        <taxon>Paenibacillus</taxon>
    </lineage>
</organism>
<dbReference type="Gene3D" id="3.40.710.10">
    <property type="entry name" value="DD-peptidase/beta-lactamase superfamily"/>
    <property type="match status" value="1"/>
</dbReference>
<keyword evidence="7" id="KW-0573">Peptidoglycan synthesis</keyword>
<keyword evidence="6" id="KW-0133">Cell shape</keyword>
<feature type="transmembrane region" description="Helical" evidence="12">
    <location>
        <begin position="26"/>
        <end position="48"/>
    </location>
</feature>
<dbReference type="RefSeq" id="WP_169504581.1">
    <property type="nucleotide sequence ID" value="NZ_JABBPN010000005.1"/>
</dbReference>